<evidence type="ECO:0000313" key="2">
    <source>
        <dbReference type="Proteomes" id="UP001469553"/>
    </source>
</evidence>
<sequence length="71" mass="8479">MLEPRRRIRAERRRSLRALSHNKPVALLSNTQLISLQERGRDWCLQRPLGEAPGKTETTRRFFYEINQRFG</sequence>
<gene>
    <name evidence="1" type="ORF">AMECASPLE_014825</name>
</gene>
<keyword evidence="2" id="KW-1185">Reference proteome</keyword>
<comment type="caution">
    <text evidence="1">The sequence shown here is derived from an EMBL/GenBank/DDBJ whole genome shotgun (WGS) entry which is preliminary data.</text>
</comment>
<dbReference type="EMBL" id="JAHRIP010019829">
    <property type="protein sequence ID" value="MEQ2287648.1"/>
    <property type="molecule type" value="Genomic_DNA"/>
</dbReference>
<protein>
    <submittedName>
        <fullName evidence="1">Uncharacterized protein</fullName>
    </submittedName>
</protein>
<name>A0ABV0Y1K2_9TELE</name>
<reference evidence="1 2" key="1">
    <citation type="submission" date="2021-06" db="EMBL/GenBank/DDBJ databases">
        <authorList>
            <person name="Palmer J.M."/>
        </authorList>
    </citation>
    <scope>NUCLEOTIDE SEQUENCE [LARGE SCALE GENOMIC DNA]</scope>
    <source>
        <strain evidence="1 2">AS_MEX2019</strain>
        <tissue evidence="1">Muscle</tissue>
    </source>
</reference>
<dbReference type="Proteomes" id="UP001469553">
    <property type="component" value="Unassembled WGS sequence"/>
</dbReference>
<accession>A0ABV0Y1K2</accession>
<organism evidence="1 2">
    <name type="scientific">Ameca splendens</name>
    <dbReference type="NCBI Taxonomy" id="208324"/>
    <lineage>
        <taxon>Eukaryota</taxon>
        <taxon>Metazoa</taxon>
        <taxon>Chordata</taxon>
        <taxon>Craniata</taxon>
        <taxon>Vertebrata</taxon>
        <taxon>Euteleostomi</taxon>
        <taxon>Actinopterygii</taxon>
        <taxon>Neopterygii</taxon>
        <taxon>Teleostei</taxon>
        <taxon>Neoteleostei</taxon>
        <taxon>Acanthomorphata</taxon>
        <taxon>Ovalentaria</taxon>
        <taxon>Atherinomorphae</taxon>
        <taxon>Cyprinodontiformes</taxon>
        <taxon>Goodeidae</taxon>
        <taxon>Ameca</taxon>
    </lineage>
</organism>
<proteinExistence type="predicted"/>
<evidence type="ECO:0000313" key="1">
    <source>
        <dbReference type="EMBL" id="MEQ2287648.1"/>
    </source>
</evidence>